<name>A0A0G0XK73_9BACT</name>
<feature type="compositionally biased region" description="Basic and acidic residues" evidence="1">
    <location>
        <begin position="67"/>
        <end position="76"/>
    </location>
</feature>
<sequence length="84" mass="9867">MKNVNIKMENYNVKLKKSMNKVVKCKNVKCAQYFTHTEKNTKCPFCYTEFGEVEEETKDLSAPASPELKRGEQTRKKEVKKIKF</sequence>
<dbReference type="EMBL" id="LCCD01000019">
    <property type="protein sequence ID" value="KKS24837.1"/>
    <property type="molecule type" value="Genomic_DNA"/>
</dbReference>
<feature type="region of interest" description="Disordered" evidence="1">
    <location>
        <begin position="57"/>
        <end position="84"/>
    </location>
</feature>
<reference evidence="2" key="1">
    <citation type="journal article" date="2015" name="Nature">
        <title>rRNA introns, odd ribosomes, and small enigmatic genomes across a large radiation of phyla.</title>
        <authorList>
            <person name="Brown C.T."/>
            <person name="Hug L.A."/>
            <person name="Thomas B.C."/>
            <person name="Sharon I."/>
            <person name="Castelle C.J."/>
            <person name="Singh A."/>
            <person name="Wilkins M.J."/>
            <person name="Williams K.H."/>
            <person name="Banfield J.F."/>
        </authorList>
    </citation>
    <scope>NUCLEOTIDE SEQUENCE [LARGE SCALE GENOMIC DNA]</scope>
</reference>
<dbReference type="Proteomes" id="UP000033856">
    <property type="component" value="Unassembled WGS sequence"/>
</dbReference>
<evidence type="ECO:0000313" key="2">
    <source>
        <dbReference type="EMBL" id="KKS24837.1"/>
    </source>
</evidence>
<evidence type="ECO:0000256" key="1">
    <source>
        <dbReference type="SAM" id="MobiDB-lite"/>
    </source>
</evidence>
<accession>A0A0G0XK73</accession>
<gene>
    <name evidence="2" type="ORF">UU83_C0019G0014</name>
</gene>
<dbReference type="AlphaFoldDB" id="A0A0G0XK73"/>
<organism evidence="2 3">
    <name type="scientific">Candidatus Jorgensenbacteria bacterium GW2011_GWF2_41_8</name>
    <dbReference type="NCBI Taxonomy" id="1618667"/>
    <lineage>
        <taxon>Bacteria</taxon>
        <taxon>Candidatus Joergenseniibacteriota</taxon>
    </lineage>
</organism>
<evidence type="ECO:0000313" key="3">
    <source>
        <dbReference type="Proteomes" id="UP000033856"/>
    </source>
</evidence>
<proteinExistence type="predicted"/>
<comment type="caution">
    <text evidence="2">The sequence shown here is derived from an EMBL/GenBank/DDBJ whole genome shotgun (WGS) entry which is preliminary data.</text>
</comment>
<protein>
    <submittedName>
        <fullName evidence="2">Uncharacterized protein</fullName>
    </submittedName>
</protein>